<keyword evidence="4" id="KW-0067">ATP-binding</keyword>
<dbReference type="EMBL" id="CP071793">
    <property type="protein sequence ID" value="QTD49259.1"/>
    <property type="molecule type" value="Genomic_DNA"/>
</dbReference>
<organism evidence="6 7">
    <name type="scientific">Sulfidibacter corallicola</name>
    <dbReference type="NCBI Taxonomy" id="2818388"/>
    <lineage>
        <taxon>Bacteria</taxon>
        <taxon>Pseudomonadati</taxon>
        <taxon>Acidobacteriota</taxon>
        <taxon>Holophagae</taxon>
        <taxon>Acanthopleuribacterales</taxon>
        <taxon>Acanthopleuribacteraceae</taxon>
        <taxon>Sulfidibacter</taxon>
    </lineage>
</organism>
<dbReference type="AlphaFoldDB" id="A0A8A4TGR3"/>
<keyword evidence="1" id="KW-0808">Transferase</keyword>
<dbReference type="GO" id="GO:0005524">
    <property type="term" value="F:ATP binding"/>
    <property type="evidence" value="ECO:0007669"/>
    <property type="project" value="UniProtKB-KW"/>
</dbReference>
<evidence type="ECO:0000256" key="1">
    <source>
        <dbReference type="ARBA" id="ARBA00022679"/>
    </source>
</evidence>
<gene>
    <name evidence="6" type="ORF">J3U87_27045</name>
</gene>
<accession>A0A8A4TGR3</accession>
<dbReference type="InterPro" id="IPR006204">
    <property type="entry name" value="GHMP_kinase_N_dom"/>
</dbReference>
<dbReference type="SUPFAM" id="SSF54211">
    <property type="entry name" value="Ribosomal protein S5 domain 2-like"/>
    <property type="match status" value="1"/>
</dbReference>
<keyword evidence="3" id="KW-0418">Kinase</keyword>
<dbReference type="InterPro" id="IPR001174">
    <property type="entry name" value="HddA/FKP"/>
</dbReference>
<dbReference type="Pfam" id="PF00288">
    <property type="entry name" value="GHMP_kinases_N"/>
    <property type="match status" value="1"/>
</dbReference>
<dbReference type="PRINTS" id="PR00960">
    <property type="entry name" value="LMBPPROTEIN"/>
</dbReference>
<name>A0A8A4TGR3_SULCO</name>
<dbReference type="InterPro" id="IPR052203">
    <property type="entry name" value="GHMP_Kinase-Related"/>
</dbReference>
<dbReference type="Gene3D" id="3.30.230.120">
    <property type="match status" value="1"/>
</dbReference>
<reference evidence="6" key="1">
    <citation type="submission" date="2021-03" db="EMBL/GenBank/DDBJ databases">
        <title>Acanthopleuribacteraceae sp. M133.</title>
        <authorList>
            <person name="Wang G."/>
        </authorList>
    </citation>
    <scope>NUCLEOTIDE SEQUENCE</scope>
    <source>
        <strain evidence="6">M133</strain>
    </source>
</reference>
<evidence type="ECO:0000259" key="5">
    <source>
        <dbReference type="Pfam" id="PF00288"/>
    </source>
</evidence>
<dbReference type="RefSeq" id="WP_237378900.1">
    <property type="nucleotide sequence ID" value="NZ_CP071793.1"/>
</dbReference>
<evidence type="ECO:0000256" key="3">
    <source>
        <dbReference type="ARBA" id="ARBA00022777"/>
    </source>
</evidence>
<dbReference type="PANTHER" id="PTHR32463:SF0">
    <property type="entry name" value="L-FUCOSE KINASE"/>
    <property type="match status" value="1"/>
</dbReference>
<sequence length="316" mass="34124">MKFSAPARIDLAGGTLDVPPLCFLVEHAKTLNLAIDLRVTIEATREWEGVALDEGKPQPFASMPLYEKAFAYFGAPEALGLRVTSDIPRASGLGGSSSLLVALVNLVQSLENDHSFDKHKVLKWVTVLEHRLLGKPAGTQDAIGAIHGGLSSISYELGMPTRQALPVPAFLTERPLILAYSPIQHHSGINNWAVVKAACEGEARTLRTLHALADNAHDLESVLLSGDARDFFACMQREAALRQELCPQILTEDMAAFATRFKDALACKACGAGGGGCMLAYGPDYDLDEIKSTALENNLQVFEVKPDMRGCERVDP</sequence>
<dbReference type="Proteomes" id="UP000663929">
    <property type="component" value="Chromosome"/>
</dbReference>
<dbReference type="GO" id="GO:0050201">
    <property type="term" value="F:fucokinase activity"/>
    <property type="evidence" value="ECO:0007669"/>
    <property type="project" value="TreeGrafter"/>
</dbReference>
<proteinExistence type="predicted"/>
<dbReference type="PANTHER" id="PTHR32463">
    <property type="entry name" value="L-FUCOSE KINASE"/>
    <property type="match status" value="1"/>
</dbReference>
<evidence type="ECO:0000256" key="4">
    <source>
        <dbReference type="ARBA" id="ARBA00022840"/>
    </source>
</evidence>
<keyword evidence="7" id="KW-1185">Reference proteome</keyword>
<protein>
    <recommendedName>
        <fullName evidence="5">GHMP kinase N-terminal domain-containing protein</fullName>
    </recommendedName>
</protein>
<evidence type="ECO:0000256" key="2">
    <source>
        <dbReference type="ARBA" id="ARBA00022741"/>
    </source>
</evidence>
<dbReference type="GO" id="GO:0042352">
    <property type="term" value="P:GDP-L-fucose salvage"/>
    <property type="evidence" value="ECO:0007669"/>
    <property type="project" value="TreeGrafter"/>
</dbReference>
<keyword evidence="2" id="KW-0547">Nucleotide-binding</keyword>
<dbReference type="InterPro" id="IPR036554">
    <property type="entry name" value="GHMP_kinase_C_sf"/>
</dbReference>
<evidence type="ECO:0000313" key="7">
    <source>
        <dbReference type="Proteomes" id="UP000663929"/>
    </source>
</evidence>
<feature type="domain" description="GHMP kinase N-terminal" evidence="5">
    <location>
        <begin position="71"/>
        <end position="149"/>
    </location>
</feature>
<dbReference type="SUPFAM" id="SSF55060">
    <property type="entry name" value="GHMP Kinase, C-terminal domain"/>
    <property type="match status" value="1"/>
</dbReference>
<dbReference type="InterPro" id="IPR020568">
    <property type="entry name" value="Ribosomal_Su5_D2-typ_SF"/>
</dbReference>
<dbReference type="KEGG" id="scor:J3U87_27045"/>
<evidence type="ECO:0000313" key="6">
    <source>
        <dbReference type="EMBL" id="QTD49259.1"/>
    </source>
</evidence>